<keyword evidence="2" id="KW-1003">Cell membrane</keyword>
<reference evidence="11" key="1">
    <citation type="submission" date="2014-12" db="EMBL/GenBank/DDBJ databases">
        <title>Insight into the proteome of Arion vulgaris.</title>
        <authorList>
            <person name="Aradska J."/>
            <person name="Bulat T."/>
            <person name="Smidak R."/>
            <person name="Sarate P."/>
            <person name="Gangsoo J."/>
            <person name="Sialana F."/>
            <person name="Bilban M."/>
            <person name="Lubec G."/>
        </authorList>
    </citation>
    <scope>NUCLEOTIDE SEQUENCE</scope>
    <source>
        <tissue evidence="11">Skin</tissue>
    </source>
</reference>
<evidence type="ECO:0000256" key="8">
    <source>
        <dbReference type="ARBA" id="ARBA00023224"/>
    </source>
</evidence>
<dbReference type="PROSITE" id="PS50262">
    <property type="entry name" value="G_PROTEIN_RECEP_F1_2"/>
    <property type="match status" value="1"/>
</dbReference>
<protein>
    <recommendedName>
        <fullName evidence="10">G-protein coupled receptors family 1 profile domain-containing protein</fullName>
    </recommendedName>
</protein>
<keyword evidence="7" id="KW-0675">Receptor</keyword>
<dbReference type="GO" id="GO:0008528">
    <property type="term" value="F:G protein-coupled peptide receptor activity"/>
    <property type="evidence" value="ECO:0007669"/>
    <property type="project" value="TreeGrafter"/>
</dbReference>
<gene>
    <name evidence="11" type="primary">ORF74784</name>
</gene>
<keyword evidence="3 9" id="KW-0812">Transmembrane</keyword>
<dbReference type="Pfam" id="PF00001">
    <property type="entry name" value="7tm_1"/>
    <property type="match status" value="1"/>
</dbReference>
<evidence type="ECO:0000256" key="6">
    <source>
        <dbReference type="ARBA" id="ARBA00023136"/>
    </source>
</evidence>
<evidence type="ECO:0000256" key="7">
    <source>
        <dbReference type="ARBA" id="ARBA00023170"/>
    </source>
</evidence>
<organism evidence="11">
    <name type="scientific">Arion vulgaris</name>
    <dbReference type="NCBI Taxonomy" id="1028688"/>
    <lineage>
        <taxon>Eukaryota</taxon>
        <taxon>Metazoa</taxon>
        <taxon>Spiralia</taxon>
        <taxon>Lophotrochozoa</taxon>
        <taxon>Mollusca</taxon>
        <taxon>Gastropoda</taxon>
        <taxon>Heterobranchia</taxon>
        <taxon>Euthyneura</taxon>
        <taxon>Panpulmonata</taxon>
        <taxon>Eupulmonata</taxon>
        <taxon>Stylommatophora</taxon>
        <taxon>Helicina</taxon>
        <taxon>Arionoidea</taxon>
        <taxon>Arionidae</taxon>
        <taxon>Arion</taxon>
    </lineage>
</organism>
<feature type="transmembrane region" description="Helical" evidence="9">
    <location>
        <begin position="154"/>
        <end position="175"/>
    </location>
</feature>
<evidence type="ECO:0000256" key="4">
    <source>
        <dbReference type="ARBA" id="ARBA00022989"/>
    </source>
</evidence>
<dbReference type="GO" id="GO:0005886">
    <property type="term" value="C:plasma membrane"/>
    <property type="evidence" value="ECO:0007669"/>
    <property type="project" value="UniProtKB-SubCell"/>
</dbReference>
<keyword evidence="6 9" id="KW-0472">Membrane</keyword>
<comment type="subcellular location">
    <subcellularLocation>
        <location evidence="1">Cell membrane</location>
        <topology evidence="1">Multi-pass membrane protein</topology>
    </subcellularLocation>
</comment>
<accession>A0A0B6ZPL6</accession>
<feature type="transmembrane region" description="Helical" evidence="9">
    <location>
        <begin position="68"/>
        <end position="89"/>
    </location>
</feature>
<dbReference type="GO" id="GO:0007218">
    <property type="term" value="P:neuropeptide signaling pathway"/>
    <property type="evidence" value="ECO:0007669"/>
    <property type="project" value="TreeGrafter"/>
</dbReference>
<feature type="transmembrane region" description="Helical" evidence="9">
    <location>
        <begin position="26"/>
        <end position="48"/>
    </location>
</feature>
<name>A0A0B6ZPL6_9EUPU</name>
<dbReference type="AlphaFoldDB" id="A0A0B6ZPL6"/>
<evidence type="ECO:0000313" key="11">
    <source>
        <dbReference type="EMBL" id="CEK70584.1"/>
    </source>
</evidence>
<keyword evidence="5" id="KW-0297">G-protein coupled receptor</keyword>
<evidence type="ECO:0000256" key="1">
    <source>
        <dbReference type="ARBA" id="ARBA00004651"/>
    </source>
</evidence>
<dbReference type="InterPro" id="IPR017452">
    <property type="entry name" value="GPCR_Rhodpsn_7TM"/>
</dbReference>
<evidence type="ECO:0000256" key="5">
    <source>
        <dbReference type="ARBA" id="ARBA00023040"/>
    </source>
</evidence>
<proteinExistence type="predicted"/>
<keyword evidence="4 9" id="KW-1133">Transmembrane helix</keyword>
<evidence type="ECO:0000259" key="10">
    <source>
        <dbReference type="PROSITE" id="PS50262"/>
    </source>
</evidence>
<evidence type="ECO:0000256" key="3">
    <source>
        <dbReference type="ARBA" id="ARBA00022692"/>
    </source>
</evidence>
<evidence type="ECO:0000256" key="9">
    <source>
        <dbReference type="SAM" id="Phobius"/>
    </source>
</evidence>
<feature type="domain" description="G-protein coupled receptors family 1 profile" evidence="10">
    <location>
        <begin position="49"/>
        <end position="312"/>
    </location>
</feature>
<feature type="transmembrane region" description="Helical" evidence="9">
    <location>
        <begin position="209"/>
        <end position="233"/>
    </location>
</feature>
<keyword evidence="8" id="KW-0807">Transducer</keyword>
<sequence length="312" mass="34735">MPILYTRNQTEGTLPASHNSIISDELYFFIMSISLGHICQAISVFGTISNSINIIIFCKQGFSDSINISLLGLSVSDLCCLLCMMWGNICYTPSFVDSGVPMVTDEVQLITGSWPHVVFTRVTGWITVFISIERCTCVLLPLKVKSIFTHSRHTIIIATIYLVTLVCGSLAYVSVGLGWKFYPERNATLIGVVYDLSVYNREIIENASFLINGVVMPVTCFLLVVMCTIFLVVKMHRQAAWRNSSSSSNFQTKMKAGTESTMSIREKKVSKMVVLISAIFIACFIPAVVIFIGRSLEPKFSYDGLYKNLFLV</sequence>
<feature type="non-terminal residue" evidence="11">
    <location>
        <position position="312"/>
    </location>
</feature>
<evidence type="ECO:0000256" key="2">
    <source>
        <dbReference type="ARBA" id="ARBA00022475"/>
    </source>
</evidence>
<feature type="transmembrane region" description="Helical" evidence="9">
    <location>
        <begin position="272"/>
        <end position="293"/>
    </location>
</feature>
<dbReference type="SUPFAM" id="SSF81321">
    <property type="entry name" value="Family A G protein-coupled receptor-like"/>
    <property type="match status" value="1"/>
</dbReference>
<dbReference type="PANTHER" id="PTHR24230:SF75">
    <property type="entry name" value="RELAXIN FAMILY PEPTIDE RECEPTOR 3"/>
    <property type="match status" value="1"/>
</dbReference>
<dbReference type="EMBL" id="HACG01023719">
    <property type="protein sequence ID" value="CEK70584.1"/>
    <property type="molecule type" value="Transcribed_RNA"/>
</dbReference>
<dbReference type="PANTHER" id="PTHR24230">
    <property type="entry name" value="G-PROTEIN COUPLED RECEPTOR"/>
    <property type="match status" value="1"/>
</dbReference>
<dbReference type="InterPro" id="IPR000276">
    <property type="entry name" value="GPCR_Rhodpsn"/>
</dbReference>
<dbReference type="Gene3D" id="1.20.1070.10">
    <property type="entry name" value="Rhodopsin 7-helix transmembrane proteins"/>
    <property type="match status" value="1"/>
</dbReference>